<sequence length="177" mass="19240">MRATNRTLLLGVTRLVYLALLGASGCVRPSAHPSAPLSAAAQASYARFGGVRPDAQRADSTVVVFPFHPDDTFAFAPRLVRPVGPATLSPTERRLTDSLVQAVERAQQLPANRYHYQYLPAVDGRGVTHVWVQAMCAPTTSWSTRIIAPKGGGNCFYQVQLNLTTRRYTAFGPNASR</sequence>
<dbReference type="RefSeq" id="WP_092678253.1">
    <property type="nucleotide sequence ID" value="NZ_FOXS01000008.1"/>
</dbReference>
<dbReference type="Proteomes" id="UP000199029">
    <property type="component" value="Unassembled WGS sequence"/>
</dbReference>
<protein>
    <recommendedName>
        <fullName evidence="3">Lipoprotein</fullName>
    </recommendedName>
</protein>
<evidence type="ECO:0008006" key="3">
    <source>
        <dbReference type="Google" id="ProtNLM"/>
    </source>
</evidence>
<keyword evidence="2" id="KW-1185">Reference proteome</keyword>
<evidence type="ECO:0000313" key="1">
    <source>
        <dbReference type="EMBL" id="SFQ78783.1"/>
    </source>
</evidence>
<evidence type="ECO:0000313" key="2">
    <source>
        <dbReference type="Proteomes" id="UP000199029"/>
    </source>
</evidence>
<accession>A0A1I6BCW1</accession>
<name>A0A1I6BCW1_HYMAR</name>
<dbReference type="AlphaFoldDB" id="A0A1I6BCW1"/>
<reference evidence="2" key="1">
    <citation type="submission" date="2016-10" db="EMBL/GenBank/DDBJ databases">
        <authorList>
            <person name="Varghese N."/>
            <person name="Submissions S."/>
        </authorList>
    </citation>
    <scope>NUCLEOTIDE SEQUENCE [LARGE SCALE GENOMIC DNA]</scope>
    <source>
        <strain evidence="2">OR362-8,ATCC BAA-1266,JCM 13504</strain>
    </source>
</reference>
<dbReference type="STRING" id="1227077.SAMN04515668_4361"/>
<proteinExistence type="predicted"/>
<organism evidence="1 2">
    <name type="scientific">Hymenobacter arizonensis</name>
    <name type="common">Siccationidurans arizonensis</name>
    <dbReference type="NCBI Taxonomy" id="1227077"/>
    <lineage>
        <taxon>Bacteria</taxon>
        <taxon>Pseudomonadati</taxon>
        <taxon>Bacteroidota</taxon>
        <taxon>Cytophagia</taxon>
        <taxon>Cytophagales</taxon>
        <taxon>Hymenobacteraceae</taxon>
        <taxon>Hymenobacter</taxon>
    </lineage>
</organism>
<dbReference type="EMBL" id="FOXS01000008">
    <property type="protein sequence ID" value="SFQ78783.1"/>
    <property type="molecule type" value="Genomic_DNA"/>
</dbReference>
<dbReference type="OrthoDB" id="4301792at2"/>
<gene>
    <name evidence="1" type="ORF">SAMN04515668_4361</name>
</gene>
<dbReference type="PROSITE" id="PS51257">
    <property type="entry name" value="PROKAR_LIPOPROTEIN"/>
    <property type="match status" value="1"/>
</dbReference>